<dbReference type="EMBL" id="JABTTQ020000013">
    <property type="protein sequence ID" value="KAK6143753.1"/>
    <property type="molecule type" value="Genomic_DNA"/>
</dbReference>
<gene>
    <name evidence="3" type="ORF">DH2020_024101</name>
</gene>
<name>A0ABR0W7V5_REHGL</name>
<accession>A0ABR0W7V5</accession>
<feature type="region of interest" description="Disordered" evidence="2">
    <location>
        <begin position="871"/>
        <end position="898"/>
    </location>
</feature>
<dbReference type="Pfam" id="PF05794">
    <property type="entry name" value="Tcp11"/>
    <property type="match status" value="1"/>
</dbReference>
<feature type="compositionally biased region" description="Basic and acidic residues" evidence="2">
    <location>
        <begin position="871"/>
        <end position="892"/>
    </location>
</feature>
<keyword evidence="4" id="KW-1185">Reference proteome</keyword>
<evidence type="ECO:0000313" key="3">
    <source>
        <dbReference type="EMBL" id="KAK6143753.1"/>
    </source>
</evidence>
<comment type="caution">
    <text evidence="3">The sequence shown here is derived from an EMBL/GenBank/DDBJ whole genome shotgun (WGS) entry which is preliminary data.</text>
</comment>
<dbReference type="Proteomes" id="UP001318860">
    <property type="component" value="Unassembled WGS sequence"/>
</dbReference>
<protein>
    <recommendedName>
        <fullName evidence="5">T-complex protein 11-like protein</fullName>
    </recommendedName>
</protein>
<feature type="region of interest" description="Disordered" evidence="2">
    <location>
        <begin position="68"/>
        <end position="92"/>
    </location>
</feature>
<evidence type="ECO:0000256" key="1">
    <source>
        <dbReference type="ARBA" id="ARBA00010954"/>
    </source>
</evidence>
<comment type="similarity">
    <text evidence="1">Belongs to the TCP11 family.</text>
</comment>
<dbReference type="PANTHER" id="PTHR12832">
    <property type="entry name" value="TESTIS-SPECIFIC PROTEIN PBS13 T-COMPLEX 11"/>
    <property type="match status" value="1"/>
</dbReference>
<evidence type="ECO:0000256" key="2">
    <source>
        <dbReference type="SAM" id="MobiDB-lite"/>
    </source>
</evidence>
<organism evidence="3 4">
    <name type="scientific">Rehmannia glutinosa</name>
    <name type="common">Chinese foxglove</name>
    <dbReference type="NCBI Taxonomy" id="99300"/>
    <lineage>
        <taxon>Eukaryota</taxon>
        <taxon>Viridiplantae</taxon>
        <taxon>Streptophyta</taxon>
        <taxon>Embryophyta</taxon>
        <taxon>Tracheophyta</taxon>
        <taxon>Spermatophyta</taxon>
        <taxon>Magnoliopsida</taxon>
        <taxon>eudicotyledons</taxon>
        <taxon>Gunneridae</taxon>
        <taxon>Pentapetalae</taxon>
        <taxon>asterids</taxon>
        <taxon>lamiids</taxon>
        <taxon>Lamiales</taxon>
        <taxon>Orobanchaceae</taxon>
        <taxon>Rehmannieae</taxon>
        <taxon>Rehmannia</taxon>
    </lineage>
</organism>
<dbReference type="InterPro" id="IPR008862">
    <property type="entry name" value="Tcp11"/>
</dbReference>
<evidence type="ECO:0000313" key="4">
    <source>
        <dbReference type="Proteomes" id="UP001318860"/>
    </source>
</evidence>
<reference evidence="3 4" key="1">
    <citation type="journal article" date="2021" name="Comput. Struct. Biotechnol. J.">
        <title>De novo genome assembly of the potent medicinal plant Rehmannia glutinosa using nanopore technology.</title>
        <authorList>
            <person name="Ma L."/>
            <person name="Dong C."/>
            <person name="Song C."/>
            <person name="Wang X."/>
            <person name="Zheng X."/>
            <person name="Niu Y."/>
            <person name="Chen S."/>
            <person name="Feng W."/>
        </authorList>
    </citation>
    <scope>NUCLEOTIDE SEQUENCE [LARGE SCALE GENOMIC DNA]</scope>
    <source>
        <strain evidence="3">DH-2019</strain>
    </source>
</reference>
<dbReference type="PANTHER" id="PTHR12832:SF11">
    <property type="entry name" value="LD23868P"/>
    <property type="match status" value="1"/>
</dbReference>
<sequence length="1089" mass="121913">MESPERGRPVPGIAMEFPVSDGVLSCSPPTMPPWLRRRLSEPKTPPPSTVEEIQAKLREADLRRQKFYESLSSKARSKPRSPSRSSSHEDDLGQRLEAKLLAAEEKRLSILANAQMRLAKLDELRQAAKTQVELRFKKERAELGTKVEMRVRQAEANRLCILRAHRQRRATLKERTSQSLIRRTARESKYKERVRAAICQKRADAEKKRMGLLEAEKGRARARVLQVQKARRNRAEYLKQRGKPYNAFYDSWDTIHEQGDILATKLSRCWREFTRLRKTTADLARAYTDLNINERSVKSMPFEQFALLIQSSATLHTAKALLDRLETRYKLSRSAPNPSGWDDIDHLLKRVVSPKKKDAPRKAVSSRREEKKTSSVGQAAKIAVNLSRYQVRIVLCAYMILGHPDAVISGQGERETALVKSAEKLVKEFELLIKILQNGPVQVPDEESDHVILTRRTFKFQLAAFDSAWCSFLNSFVVWKAKDARSLEEDLVRAACRLELSMIQTCKMTPEGDSAPLSHDMKAIQKQVSDDQKLLREKVLHLSGEAGIERMEDALSDTRMKFFKARENGTPITPLATLTLSPTPASSSSLGGLDKANNLTVASQKQSSVVRSLFRDGVDAKEGSSSVLSHSISHFSMGSLDMENVKIVNEYVHGEHLAFADSSSSDGEYQSNAMTNIKETMEKAFWDGIVESVKQDKPNYSRVVELMREVRDGICAMAPQSWRREITEAIDLEILTQVLHSGNLDTDYLGKILEYALNTLRKLSAPAYEDELKKKHQQFMKDLAETCWASIGSQNSQVVALIKGLRFVLEQIQELKREISKARIRILEPILKGPEALYYLGKAFTSRYGHPSNAMVALPLTAKLLSSAREGKDEEWNEHKNSLSELTRKHESSSNFLPPTTLRTGGSSLVKMTGSQADASSAANTTSYIGHLLVLRQTLVSQRIVSSQAHMDSILAGSFKRLSTCLDSVADAGLQDIIEILSTAIEEDNKLLDSKLHPMKEIMARMLSKSLQEEDAVFTRVSRAVYLAARGVVLGGTGKQGRELAETALQKVGATLLLDEVVQAASVLVVTAKVSVIVHGPWYANLTKE</sequence>
<evidence type="ECO:0008006" key="5">
    <source>
        <dbReference type="Google" id="ProtNLM"/>
    </source>
</evidence>
<proteinExistence type="inferred from homology"/>
<feature type="region of interest" description="Disordered" evidence="2">
    <location>
        <begin position="1"/>
        <end position="52"/>
    </location>
</feature>